<comment type="caution">
    <text evidence="1">The sequence shown here is derived from an EMBL/GenBank/DDBJ whole genome shotgun (WGS) entry which is preliminary data.</text>
</comment>
<dbReference type="AlphaFoldDB" id="A0AAN6VL41"/>
<keyword evidence="2" id="KW-1185">Reference proteome</keyword>
<feature type="non-terminal residue" evidence="1">
    <location>
        <position position="1"/>
    </location>
</feature>
<accession>A0AAN6VL41</accession>
<evidence type="ECO:0000313" key="1">
    <source>
        <dbReference type="EMBL" id="KAK4153568.1"/>
    </source>
</evidence>
<name>A0AAN6VL41_9PEZI</name>
<sequence length="90" mass="10500">FLASNHDVKIVILAKFDHRRHHILLETWEEQEWHPQGAMTRNRAAIQQHRGLVPILRQEITITRDATTNPVSYNVTRGALVLGHRRRIPP</sequence>
<dbReference type="EMBL" id="MU856936">
    <property type="protein sequence ID" value="KAK4153568.1"/>
    <property type="molecule type" value="Genomic_DNA"/>
</dbReference>
<evidence type="ECO:0000313" key="2">
    <source>
        <dbReference type="Proteomes" id="UP001302745"/>
    </source>
</evidence>
<reference evidence="1" key="2">
    <citation type="submission" date="2023-05" db="EMBL/GenBank/DDBJ databases">
        <authorList>
            <consortium name="Lawrence Berkeley National Laboratory"/>
            <person name="Steindorff A."/>
            <person name="Hensen N."/>
            <person name="Bonometti L."/>
            <person name="Westerberg I."/>
            <person name="Brannstrom I.O."/>
            <person name="Guillou S."/>
            <person name="Cros-Aarteil S."/>
            <person name="Calhoun S."/>
            <person name="Haridas S."/>
            <person name="Kuo A."/>
            <person name="Mondo S."/>
            <person name="Pangilinan J."/>
            <person name="Riley R."/>
            <person name="Labutti K."/>
            <person name="Andreopoulos B."/>
            <person name="Lipzen A."/>
            <person name="Chen C."/>
            <person name="Yanf M."/>
            <person name="Daum C."/>
            <person name="Ng V."/>
            <person name="Clum A."/>
            <person name="Ohm R."/>
            <person name="Martin F."/>
            <person name="Silar P."/>
            <person name="Natvig D."/>
            <person name="Lalanne C."/>
            <person name="Gautier V."/>
            <person name="Ament-Velasquez S.L."/>
            <person name="Kruys A."/>
            <person name="Hutchinson M.I."/>
            <person name="Powell A.J."/>
            <person name="Barry K."/>
            <person name="Miller A.N."/>
            <person name="Grigoriev I.V."/>
            <person name="Debuchy R."/>
            <person name="Gladieux P."/>
            <person name="Thoren M.H."/>
            <person name="Johannesson H."/>
        </authorList>
    </citation>
    <scope>NUCLEOTIDE SEQUENCE</scope>
    <source>
        <strain evidence="1">CBS 538.74</strain>
    </source>
</reference>
<dbReference type="Proteomes" id="UP001302745">
    <property type="component" value="Unassembled WGS sequence"/>
</dbReference>
<organism evidence="1 2">
    <name type="scientific">Chaetomidium leptoderma</name>
    <dbReference type="NCBI Taxonomy" id="669021"/>
    <lineage>
        <taxon>Eukaryota</taxon>
        <taxon>Fungi</taxon>
        <taxon>Dikarya</taxon>
        <taxon>Ascomycota</taxon>
        <taxon>Pezizomycotina</taxon>
        <taxon>Sordariomycetes</taxon>
        <taxon>Sordariomycetidae</taxon>
        <taxon>Sordariales</taxon>
        <taxon>Chaetomiaceae</taxon>
        <taxon>Chaetomidium</taxon>
    </lineage>
</organism>
<protein>
    <submittedName>
        <fullName evidence="1">Uncharacterized protein</fullName>
    </submittedName>
</protein>
<gene>
    <name evidence="1" type="ORF">C8A00DRAFT_15219</name>
</gene>
<reference evidence="1" key="1">
    <citation type="journal article" date="2023" name="Mol. Phylogenet. Evol.">
        <title>Genome-scale phylogeny and comparative genomics of the fungal order Sordariales.</title>
        <authorList>
            <person name="Hensen N."/>
            <person name="Bonometti L."/>
            <person name="Westerberg I."/>
            <person name="Brannstrom I.O."/>
            <person name="Guillou S."/>
            <person name="Cros-Aarteil S."/>
            <person name="Calhoun S."/>
            <person name="Haridas S."/>
            <person name="Kuo A."/>
            <person name="Mondo S."/>
            <person name="Pangilinan J."/>
            <person name="Riley R."/>
            <person name="LaButti K."/>
            <person name="Andreopoulos B."/>
            <person name="Lipzen A."/>
            <person name="Chen C."/>
            <person name="Yan M."/>
            <person name="Daum C."/>
            <person name="Ng V."/>
            <person name="Clum A."/>
            <person name="Steindorff A."/>
            <person name="Ohm R.A."/>
            <person name="Martin F."/>
            <person name="Silar P."/>
            <person name="Natvig D.O."/>
            <person name="Lalanne C."/>
            <person name="Gautier V."/>
            <person name="Ament-Velasquez S.L."/>
            <person name="Kruys A."/>
            <person name="Hutchinson M.I."/>
            <person name="Powell A.J."/>
            <person name="Barry K."/>
            <person name="Miller A.N."/>
            <person name="Grigoriev I.V."/>
            <person name="Debuchy R."/>
            <person name="Gladieux P."/>
            <person name="Hiltunen Thoren M."/>
            <person name="Johannesson H."/>
        </authorList>
    </citation>
    <scope>NUCLEOTIDE SEQUENCE</scope>
    <source>
        <strain evidence="1">CBS 538.74</strain>
    </source>
</reference>
<proteinExistence type="predicted"/>